<keyword evidence="1" id="KW-1133">Transmembrane helix</keyword>
<dbReference type="InterPro" id="IPR029787">
    <property type="entry name" value="Nucleotide_cyclase"/>
</dbReference>
<evidence type="ECO:0000313" key="4">
    <source>
        <dbReference type="Proteomes" id="UP000672039"/>
    </source>
</evidence>
<dbReference type="PANTHER" id="PTHR43081">
    <property type="entry name" value="ADENYLATE CYCLASE, TERMINAL-DIFFERENTIATION SPECIFIC-RELATED"/>
    <property type="match status" value="1"/>
</dbReference>
<dbReference type="PROSITE" id="PS50125">
    <property type="entry name" value="GUANYLATE_CYCLASE_2"/>
    <property type="match status" value="1"/>
</dbReference>
<dbReference type="Gene3D" id="3.30.70.1230">
    <property type="entry name" value="Nucleotide cyclase"/>
    <property type="match status" value="1"/>
</dbReference>
<dbReference type="EMBL" id="CP072801">
    <property type="protein sequence ID" value="QTR44952.1"/>
    <property type="molecule type" value="Genomic_DNA"/>
</dbReference>
<proteinExistence type="predicted"/>
<dbReference type="InterPro" id="IPR001054">
    <property type="entry name" value="A/G_cyclase"/>
</dbReference>
<dbReference type="InterPro" id="IPR050697">
    <property type="entry name" value="Adenylyl/Guanylyl_Cyclase_3/4"/>
</dbReference>
<feature type="transmembrane region" description="Helical" evidence="1">
    <location>
        <begin position="408"/>
        <end position="425"/>
    </location>
</feature>
<dbReference type="Pfam" id="PF05226">
    <property type="entry name" value="CHASE2"/>
    <property type="match status" value="1"/>
</dbReference>
<keyword evidence="4" id="KW-1185">Reference proteome</keyword>
<organism evidence="3 4">
    <name type="scientific">Thiothrix litoralis</name>
    <dbReference type="NCBI Taxonomy" id="2891210"/>
    <lineage>
        <taxon>Bacteria</taxon>
        <taxon>Pseudomonadati</taxon>
        <taxon>Pseudomonadota</taxon>
        <taxon>Gammaproteobacteria</taxon>
        <taxon>Thiotrichales</taxon>
        <taxon>Thiotrichaceae</taxon>
        <taxon>Thiothrix</taxon>
    </lineage>
</organism>
<gene>
    <name evidence="3" type="ORF">J9253_13125</name>
</gene>
<name>A0ABX7WPB2_9GAMM</name>
<reference evidence="3 4" key="1">
    <citation type="submission" date="2021-04" db="EMBL/GenBank/DDBJ databases">
        <title>Genomics, taxonomy and metabolism of representatives of sulfur bacteria of the genus Thiothrix: Thiothrix fructosivorans QT, Thiothrix unzii A1T and three new species, Thiothrix subterranea sp. nov., Thiothrix litoralis sp. nov. and 'Candidatus Thiothrix anitrata' sp. nov.</title>
        <authorList>
            <person name="Ravin N.V."/>
            <person name="Smolyakov D."/>
            <person name="Rudenko T.S."/>
            <person name="Mardanov A.V."/>
            <person name="Beletsky A.V."/>
            <person name="Markov N.D."/>
            <person name="Fomenkov A.I."/>
            <person name="Roberts R.J."/>
            <person name="Karnachuk O.V."/>
            <person name="Novikov A."/>
            <person name="Grabovich M.Y."/>
        </authorList>
    </citation>
    <scope>NUCLEOTIDE SEQUENCE [LARGE SCALE GENOMIC DNA]</scope>
    <source>
        <strain evidence="3 4">AS</strain>
    </source>
</reference>
<evidence type="ECO:0000259" key="2">
    <source>
        <dbReference type="PROSITE" id="PS50125"/>
    </source>
</evidence>
<dbReference type="Pfam" id="PF00211">
    <property type="entry name" value="Guanylate_cyc"/>
    <property type="match status" value="1"/>
</dbReference>
<evidence type="ECO:0000313" key="3">
    <source>
        <dbReference type="EMBL" id="QTR44952.1"/>
    </source>
</evidence>
<dbReference type="SUPFAM" id="SSF55073">
    <property type="entry name" value="Nucleotide cyclase"/>
    <property type="match status" value="1"/>
</dbReference>
<protein>
    <submittedName>
        <fullName evidence="3">Adenylate/guanylate cyclase domain-containing protein</fullName>
    </submittedName>
</protein>
<evidence type="ECO:0000256" key="1">
    <source>
        <dbReference type="SAM" id="Phobius"/>
    </source>
</evidence>
<dbReference type="SMART" id="SM01080">
    <property type="entry name" value="CHASE2"/>
    <property type="match status" value="1"/>
</dbReference>
<dbReference type="CDD" id="cd07302">
    <property type="entry name" value="CHD"/>
    <property type="match status" value="1"/>
</dbReference>
<feature type="domain" description="Guanylate cyclase" evidence="2">
    <location>
        <begin position="466"/>
        <end position="600"/>
    </location>
</feature>
<sequence>MLKMGLIPWLGRAVLVMVVGLVLLLASTWDSGGFYSTSQARLWNAYQQWGSVFTAHSPYVVVVQIDADSIKALRENDGEDWPWSRQRYAELLQLLFEEYKVAVVGLDMYMPDDRDAKGNTALLDIARRYPVVFSQAFDLENEPANAFLSGQVSAGVAIDNPLADSIFPHARGYIGNTSLLASAPCVGHITSIKNNEGMITQVNPFILWEGRLFPMLALEMLHCYSGADKRYDFTLTEQANGWQIQAHGLLGEGSVTRLVVNDEGQLRIPYLIPKDYIVGIPAIDVLKRQVDPAYVQYLQGGMVLLAGTAPGLGDQQATPLSNNIPGVSVHVQILDWLLSGKDNVPDFSLDVWSWISGFAGLIVLYVMLAFGFRASVVVVVTVLLMVGWLGLGFWVWVDRQWFLPMHPAMLFLFFLVFQIPVEWWISQSAAGRLRHVFRDYLPTSLVDHIVNDSRTDLLQPSRRSLTVLFADIANFTERAEHSAPEEIALLTQQILECLTVVVHKHEGTLDKYMGDAVMVFWNAPFQHDDHADKGVQAALDMLEAIKQFNQSYGIRRLRGKPVLVRIGVHTGDVIVGDLGTRFRHAYTAIGDAVNVAARLQTFAREIEEPLVVSQQTVECLQHEYPLVSRGMMALKGRENRVGIYTLKPGKVTEGG</sequence>
<keyword evidence="1" id="KW-0812">Transmembrane</keyword>
<accession>A0ABX7WPB2</accession>
<feature type="transmembrane region" description="Helical" evidence="1">
    <location>
        <begin position="351"/>
        <end position="370"/>
    </location>
</feature>
<keyword evidence="1" id="KW-0472">Membrane</keyword>
<dbReference type="Proteomes" id="UP000672039">
    <property type="component" value="Chromosome"/>
</dbReference>
<dbReference type="PANTHER" id="PTHR43081:SF1">
    <property type="entry name" value="ADENYLATE CYCLASE, TERMINAL-DIFFERENTIATION SPECIFIC"/>
    <property type="match status" value="1"/>
</dbReference>
<dbReference type="InterPro" id="IPR007890">
    <property type="entry name" value="CHASE2"/>
</dbReference>
<feature type="transmembrane region" description="Helical" evidence="1">
    <location>
        <begin position="377"/>
        <end position="396"/>
    </location>
</feature>
<dbReference type="SMART" id="SM00044">
    <property type="entry name" value="CYCc"/>
    <property type="match status" value="1"/>
</dbReference>